<dbReference type="InterPro" id="IPR018711">
    <property type="entry name" value="NAGPA"/>
</dbReference>
<comment type="caution">
    <text evidence="2">The sequence shown here is derived from an EMBL/GenBank/DDBJ whole genome shotgun (WGS) entry which is preliminary data.</text>
</comment>
<evidence type="ECO:0000313" key="3">
    <source>
        <dbReference type="Proteomes" id="UP001202827"/>
    </source>
</evidence>
<reference evidence="2 3" key="1">
    <citation type="submission" date="2022-04" db="EMBL/GenBank/DDBJ databases">
        <title>Rhizobium coralii sp. nov., isolated from coral Turbinaria peltata.</title>
        <authorList>
            <person name="Sun H."/>
        </authorList>
    </citation>
    <scope>NUCLEOTIDE SEQUENCE [LARGE SCALE GENOMIC DNA]</scope>
    <source>
        <strain evidence="2 3">NTR19</strain>
    </source>
</reference>
<dbReference type="Proteomes" id="UP001202827">
    <property type="component" value="Unassembled WGS sequence"/>
</dbReference>
<evidence type="ECO:0000313" key="2">
    <source>
        <dbReference type="EMBL" id="MCK8779545.1"/>
    </source>
</evidence>
<evidence type="ECO:0000259" key="1">
    <source>
        <dbReference type="Pfam" id="PF09992"/>
    </source>
</evidence>
<gene>
    <name evidence="2" type="ORF">M0654_06050</name>
</gene>
<sequence>MVRRRNSTVDHLLGAWLWMALLAISLTVSPARGRAEAVSHCSEENFEDSKLTVCSFDPTKTKLRMFWKAPDGAPLKSFARLAEEVTSGGKQLVFAVNGGMYSESFEPVGLYVEDGHQLRPVNTKTMTGSPGSIPNFYKKPNGIFFLTGSDVGILTTEEYLSRPRTVQFATQSGPMLVMKNELHPALIPGSTDKTRRSGVGISRDGIIHFAISEDDINFHAFARFFRDQMKCPNALFLDGGRGAGIYSERLGRSDWSWHGGFGPMIGVVE</sequence>
<keyword evidence="2" id="KW-0378">Hydrolase</keyword>
<dbReference type="RefSeq" id="WP_248682262.1">
    <property type="nucleotide sequence ID" value="NZ_JALPRY010000007.1"/>
</dbReference>
<name>A0ABT0INT9_9HYPH</name>
<protein>
    <submittedName>
        <fullName evidence="2">Phosphodiester glycosidase family protein</fullName>
    </submittedName>
</protein>
<dbReference type="EMBL" id="JALPRY010000007">
    <property type="protein sequence ID" value="MCK8779545.1"/>
    <property type="molecule type" value="Genomic_DNA"/>
</dbReference>
<organism evidence="2 3">
    <name type="scientific">Neorhizobium turbinariae</name>
    <dbReference type="NCBI Taxonomy" id="2937795"/>
    <lineage>
        <taxon>Bacteria</taxon>
        <taxon>Pseudomonadati</taxon>
        <taxon>Pseudomonadota</taxon>
        <taxon>Alphaproteobacteria</taxon>
        <taxon>Hyphomicrobiales</taxon>
        <taxon>Rhizobiaceae</taxon>
        <taxon>Rhizobium/Agrobacterium group</taxon>
        <taxon>Neorhizobium</taxon>
    </lineage>
</organism>
<accession>A0ABT0INT9</accession>
<keyword evidence="2" id="KW-0326">Glycosidase</keyword>
<proteinExistence type="predicted"/>
<keyword evidence="3" id="KW-1185">Reference proteome</keyword>
<feature type="domain" description="Phosphodiester glycosidase" evidence="1">
    <location>
        <begin position="91"/>
        <end position="246"/>
    </location>
</feature>
<dbReference type="Pfam" id="PF09992">
    <property type="entry name" value="NAGPA"/>
    <property type="match status" value="1"/>
</dbReference>
<dbReference type="GO" id="GO:0016798">
    <property type="term" value="F:hydrolase activity, acting on glycosyl bonds"/>
    <property type="evidence" value="ECO:0007669"/>
    <property type="project" value="UniProtKB-KW"/>
</dbReference>